<dbReference type="PANTHER" id="PTHR12496:SF2">
    <property type="entry name" value="METHYLTRANSFERASE-LIKE PROTEIN 25B"/>
    <property type="match status" value="1"/>
</dbReference>
<dbReference type="EMBL" id="LJIG01016439">
    <property type="protein sequence ID" value="KRT80597.1"/>
    <property type="molecule type" value="Genomic_DNA"/>
</dbReference>
<feature type="non-terminal residue" evidence="2">
    <location>
        <position position="239"/>
    </location>
</feature>
<organism evidence="2 3">
    <name type="scientific">Oryctes borbonicus</name>
    <dbReference type="NCBI Taxonomy" id="1629725"/>
    <lineage>
        <taxon>Eukaryota</taxon>
        <taxon>Metazoa</taxon>
        <taxon>Ecdysozoa</taxon>
        <taxon>Arthropoda</taxon>
        <taxon>Hexapoda</taxon>
        <taxon>Insecta</taxon>
        <taxon>Pterygota</taxon>
        <taxon>Neoptera</taxon>
        <taxon>Endopterygota</taxon>
        <taxon>Coleoptera</taxon>
        <taxon>Polyphaga</taxon>
        <taxon>Scarabaeiformia</taxon>
        <taxon>Scarabaeidae</taxon>
        <taxon>Dynastinae</taxon>
        <taxon>Oryctes</taxon>
    </lineage>
</organism>
<evidence type="ECO:0000313" key="3">
    <source>
        <dbReference type="Proteomes" id="UP000051574"/>
    </source>
</evidence>
<evidence type="ECO:0000259" key="1">
    <source>
        <dbReference type="Pfam" id="PF13679"/>
    </source>
</evidence>
<protein>
    <recommendedName>
        <fullName evidence="1">Methyltransferase domain-containing protein</fullName>
    </recommendedName>
</protein>
<proteinExistence type="predicted"/>
<dbReference type="Pfam" id="PF13679">
    <property type="entry name" value="Methyltransf_32"/>
    <property type="match status" value="1"/>
</dbReference>
<reference evidence="2 3" key="1">
    <citation type="submission" date="2015-09" db="EMBL/GenBank/DDBJ databases">
        <title>Draft genome of the scarab beetle Oryctes borbonicus.</title>
        <authorList>
            <person name="Meyer J.M."/>
            <person name="Markov G.V."/>
            <person name="Baskaran P."/>
            <person name="Herrmann M."/>
            <person name="Sommer R.J."/>
            <person name="Roedelsperger C."/>
        </authorList>
    </citation>
    <scope>NUCLEOTIDE SEQUENCE [LARGE SCALE GENOMIC DNA]</scope>
    <source>
        <strain evidence="2">OB123</strain>
        <tissue evidence="2">Whole animal</tissue>
    </source>
</reference>
<dbReference type="InterPro" id="IPR025714">
    <property type="entry name" value="Methyltranfer_dom"/>
</dbReference>
<name>A0A0T6B0G2_9SCAR</name>
<feature type="domain" description="Methyltransferase" evidence="1">
    <location>
        <begin position="42"/>
        <end position="88"/>
    </location>
</feature>
<dbReference type="OrthoDB" id="5875367at2759"/>
<keyword evidence="3" id="KW-1185">Reference proteome</keyword>
<accession>A0A0T6B0G2</accession>
<comment type="caution">
    <text evidence="2">The sequence shown here is derived from an EMBL/GenBank/DDBJ whole genome shotgun (WGS) entry which is preliminary data.</text>
</comment>
<sequence>MRQTRVYDPYFLQSRQAPIHINCSISLSTNVIDFNQIVKEAFAEDVPFGIVGLHPCGDLGPALLRLYQECHNIKFITIVGCCYMKLTSESEMTSNAYGYPLSQFSLENKFHLSYNAREVACHALESYIERLKRNEHWQLKIHCYRAALEYLIVQHFPEYHHSGLANVKYESKMSFSEYCSKAVKHVHINLSEKEINSDVIKAFLDEWKAVLAFYTVRLLFAPLIESTILLDRYLYLHEN</sequence>
<dbReference type="Proteomes" id="UP000051574">
    <property type="component" value="Unassembled WGS sequence"/>
</dbReference>
<dbReference type="AlphaFoldDB" id="A0A0T6B0G2"/>
<dbReference type="PANTHER" id="PTHR12496">
    <property type="entry name" value="CGI-41 METHYLTRANSFERASE"/>
    <property type="match status" value="1"/>
</dbReference>
<dbReference type="InterPro" id="IPR052220">
    <property type="entry name" value="METTL25"/>
</dbReference>
<evidence type="ECO:0000313" key="2">
    <source>
        <dbReference type="EMBL" id="KRT80597.1"/>
    </source>
</evidence>
<gene>
    <name evidence="2" type="ORF">AMK59_5705</name>
</gene>